<proteinExistence type="predicted"/>
<reference evidence="2" key="1">
    <citation type="journal article" date="2023" name="Front. Plant Sci.">
        <title>Chromosomal-level genome assembly of Melastoma candidum provides insights into trichome evolution.</title>
        <authorList>
            <person name="Zhong Y."/>
            <person name="Wu W."/>
            <person name="Sun C."/>
            <person name="Zou P."/>
            <person name="Liu Y."/>
            <person name="Dai S."/>
            <person name="Zhou R."/>
        </authorList>
    </citation>
    <scope>NUCLEOTIDE SEQUENCE [LARGE SCALE GENOMIC DNA]</scope>
</reference>
<gene>
    <name evidence="1" type="ORF">MLD38_024456</name>
</gene>
<sequence>MARNFFVLALMVAAIAGLTSAQGPSAAPTYAPTGSTIASAPTTSSAASPSISEAPEASTISAPPTTSAAAGPSISEAPESSSYDIASPPAPGSEAAEGPSGEFFAPVEAPVADTPAEAPESSSSTLKVPAIIGAAAVAAALLI</sequence>
<evidence type="ECO:0000313" key="2">
    <source>
        <dbReference type="Proteomes" id="UP001057402"/>
    </source>
</evidence>
<organism evidence="1 2">
    <name type="scientific">Melastoma candidum</name>
    <dbReference type="NCBI Taxonomy" id="119954"/>
    <lineage>
        <taxon>Eukaryota</taxon>
        <taxon>Viridiplantae</taxon>
        <taxon>Streptophyta</taxon>
        <taxon>Embryophyta</taxon>
        <taxon>Tracheophyta</taxon>
        <taxon>Spermatophyta</taxon>
        <taxon>Magnoliopsida</taxon>
        <taxon>eudicotyledons</taxon>
        <taxon>Gunneridae</taxon>
        <taxon>Pentapetalae</taxon>
        <taxon>rosids</taxon>
        <taxon>malvids</taxon>
        <taxon>Myrtales</taxon>
        <taxon>Melastomataceae</taxon>
        <taxon>Melastomatoideae</taxon>
        <taxon>Melastomateae</taxon>
        <taxon>Melastoma</taxon>
    </lineage>
</organism>
<comment type="caution">
    <text evidence="1">The sequence shown here is derived from an EMBL/GenBank/DDBJ whole genome shotgun (WGS) entry which is preliminary data.</text>
</comment>
<dbReference type="EMBL" id="CM042886">
    <property type="protein sequence ID" value="KAI4339517.1"/>
    <property type="molecule type" value="Genomic_DNA"/>
</dbReference>
<dbReference type="Proteomes" id="UP001057402">
    <property type="component" value="Chromosome 7"/>
</dbReference>
<name>A0ACB9NTA1_9MYRT</name>
<evidence type="ECO:0000313" key="1">
    <source>
        <dbReference type="EMBL" id="KAI4339517.1"/>
    </source>
</evidence>
<accession>A0ACB9NTA1</accession>
<protein>
    <submittedName>
        <fullName evidence="1">Uncharacterized protein</fullName>
    </submittedName>
</protein>
<keyword evidence="2" id="KW-1185">Reference proteome</keyword>